<dbReference type="Proteomes" id="UP000533469">
    <property type="component" value="Unassembled WGS sequence"/>
</dbReference>
<sequence length="347" mass="39575">MDELVLEGGADIGTLVMHFDVPDHAMELETIVSISQATLKLLSSLNIDLFEGQIHYRLLVLPPEEGSFRWRYVLCAAGVALWTFVESDIGKGFIKGLTDHEPQYWAEKVGDIVRGRPSPYEVEEGKKLETDASSDVDKFYELVSSYILCQVVISFLTKEQSEISSKIPLNYLQGSYVARNEFYESCLSDPRIKGIGFSEKHEFPITRKGFLDFIVPISEKDKVFNSGLWASSIEDLSVTSPNWSRSDRTRTWKGCDSQGRERTFRIDDDNFWHKVSERQIEAGIIDNVTVQWVHQLLKGKFRNHAVLRVLKYNGRKVSEPLAESEIQKICENLPSKNVEPDQLSFDI</sequence>
<evidence type="ECO:0000313" key="1">
    <source>
        <dbReference type="EMBL" id="MBB3773884.1"/>
    </source>
</evidence>
<accession>A0A839ZGH8</accession>
<dbReference type="AlphaFoldDB" id="A0A839ZGH8"/>
<keyword evidence="2" id="KW-1185">Reference proteome</keyword>
<evidence type="ECO:0000313" key="2">
    <source>
        <dbReference type="Proteomes" id="UP000533469"/>
    </source>
</evidence>
<organism evidence="1 2">
    <name type="scientific">Ancylobacter tetraedralis</name>
    <dbReference type="NCBI Taxonomy" id="217068"/>
    <lineage>
        <taxon>Bacteria</taxon>
        <taxon>Pseudomonadati</taxon>
        <taxon>Pseudomonadota</taxon>
        <taxon>Alphaproteobacteria</taxon>
        <taxon>Hyphomicrobiales</taxon>
        <taxon>Xanthobacteraceae</taxon>
        <taxon>Ancylobacter</taxon>
    </lineage>
</organism>
<dbReference type="EMBL" id="JACICD010000016">
    <property type="protein sequence ID" value="MBB3773884.1"/>
    <property type="molecule type" value="Genomic_DNA"/>
</dbReference>
<reference evidence="1 2" key="1">
    <citation type="submission" date="2020-08" db="EMBL/GenBank/DDBJ databases">
        <title>Genomic Encyclopedia of Type Strains, Phase IV (KMG-IV): sequencing the most valuable type-strain genomes for metagenomic binning, comparative biology and taxonomic classification.</title>
        <authorList>
            <person name="Goeker M."/>
        </authorList>
    </citation>
    <scope>NUCLEOTIDE SEQUENCE [LARGE SCALE GENOMIC DNA]</scope>
    <source>
        <strain evidence="1 2">DSM 5895</strain>
    </source>
</reference>
<gene>
    <name evidence="1" type="ORF">FHS55_004529</name>
</gene>
<comment type="caution">
    <text evidence="1">The sequence shown here is derived from an EMBL/GenBank/DDBJ whole genome shotgun (WGS) entry which is preliminary data.</text>
</comment>
<name>A0A839ZGH8_9HYPH</name>
<proteinExistence type="predicted"/>
<dbReference type="RefSeq" id="WP_183192076.1">
    <property type="nucleotide sequence ID" value="NZ_JACICD010000016.1"/>
</dbReference>
<protein>
    <submittedName>
        <fullName evidence="1">Uncharacterized protein</fullName>
    </submittedName>
</protein>